<dbReference type="SUPFAM" id="SSF57535">
    <property type="entry name" value="Complement control module/SCR domain"/>
    <property type="match status" value="2"/>
</dbReference>
<evidence type="ECO:0000313" key="14">
    <source>
        <dbReference type="EMBL" id="CAG2221267.1"/>
    </source>
</evidence>
<evidence type="ECO:0000313" key="15">
    <source>
        <dbReference type="Proteomes" id="UP000683360"/>
    </source>
</evidence>
<dbReference type="FunFam" id="2.10.25.10:FF:000537">
    <property type="entry name" value="Notch 3"/>
    <property type="match status" value="1"/>
</dbReference>
<evidence type="ECO:0000256" key="7">
    <source>
        <dbReference type="ARBA" id="ARBA00023157"/>
    </source>
</evidence>
<dbReference type="InterPro" id="IPR001881">
    <property type="entry name" value="EGF-like_Ca-bd_dom"/>
</dbReference>
<evidence type="ECO:0000259" key="12">
    <source>
        <dbReference type="PROSITE" id="PS50825"/>
    </source>
</evidence>
<evidence type="ECO:0000256" key="2">
    <source>
        <dbReference type="ARBA" id="ARBA00022525"/>
    </source>
</evidence>
<dbReference type="InterPro" id="IPR000436">
    <property type="entry name" value="Sushi_SCR_CCP_dom"/>
</dbReference>
<dbReference type="PROSITE" id="PS01186">
    <property type="entry name" value="EGF_2"/>
    <property type="match status" value="1"/>
</dbReference>
<evidence type="ECO:0000256" key="8">
    <source>
        <dbReference type="ARBA" id="ARBA00023180"/>
    </source>
</evidence>
<dbReference type="InterPro" id="IPR003410">
    <property type="entry name" value="HYR_dom"/>
</dbReference>
<keyword evidence="2" id="KW-0964">Secreted</keyword>
<evidence type="ECO:0000259" key="11">
    <source>
        <dbReference type="PROSITE" id="PS50026"/>
    </source>
</evidence>
<accession>A0A8S3SKH0</accession>
<keyword evidence="3 10" id="KW-0768">Sushi</keyword>
<dbReference type="CDD" id="cd00033">
    <property type="entry name" value="CCP"/>
    <property type="match status" value="2"/>
</dbReference>
<keyword evidence="6" id="KW-0106">Calcium</keyword>
<keyword evidence="9" id="KW-0245">EGF-like domain</keyword>
<feature type="domain" description="Sushi" evidence="13">
    <location>
        <begin position="336"/>
        <end position="401"/>
    </location>
</feature>
<organism evidence="14 15">
    <name type="scientific">Mytilus edulis</name>
    <name type="common">Blue mussel</name>
    <dbReference type="NCBI Taxonomy" id="6550"/>
    <lineage>
        <taxon>Eukaryota</taxon>
        <taxon>Metazoa</taxon>
        <taxon>Spiralia</taxon>
        <taxon>Lophotrochozoa</taxon>
        <taxon>Mollusca</taxon>
        <taxon>Bivalvia</taxon>
        <taxon>Autobranchia</taxon>
        <taxon>Pteriomorphia</taxon>
        <taxon>Mytilida</taxon>
        <taxon>Mytiloidea</taxon>
        <taxon>Mytilidae</taxon>
        <taxon>Mytilinae</taxon>
        <taxon>Mytilus</taxon>
    </lineage>
</organism>
<comment type="caution">
    <text evidence="9">Lacks conserved residue(s) required for the propagation of feature annotation.</text>
</comment>
<keyword evidence="7 9" id="KW-1015">Disulfide bond</keyword>
<dbReference type="Pfam" id="PF00084">
    <property type="entry name" value="Sushi"/>
    <property type="match status" value="2"/>
</dbReference>
<feature type="domain" description="EGF-like" evidence="11">
    <location>
        <begin position="215"/>
        <end position="251"/>
    </location>
</feature>
<evidence type="ECO:0000256" key="10">
    <source>
        <dbReference type="PROSITE-ProRule" id="PRU00302"/>
    </source>
</evidence>
<feature type="domain" description="Sushi" evidence="13">
    <location>
        <begin position="157"/>
        <end position="215"/>
    </location>
</feature>
<dbReference type="SUPFAM" id="SSF57196">
    <property type="entry name" value="EGF/Laminin"/>
    <property type="match status" value="1"/>
</dbReference>
<dbReference type="InterPro" id="IPR000742">
    <property type="entry name" value="EGF"/>
</dbReference>
<dbReference type="AlphaFoldDB" id="A0A8S3SKH0"/>
<evidence type="ECO:0000259" key="13">
    <source>
        <dbReference type="PROSITE" id="PS50923"/>
    </source>
</evidence>
<dbReference type="Proteomes" id="UP000683360">
    <property type="component" value="Unassembled WGS sequence"/>
</dbReference>
<dbReference type="PANTHER" id="PTHR46393">
    <property type="entry name" value="SUSHI DOMAIN-CONTAINING PROTEIN"/>
    <property type="match status" value="1"/>
</dbReference>
<feature type="disulfide bond" evidence="9">
    <location>
        <begin position="241"/>
        <end position="250"/>
    </location>
</feature>
<reference evidence="14" key="1">
    <citation type="submission" date="2021-03" db="EMBL/GenBank/DDBJ databases">
        <authorList>
            <person name="Bekaert M."/>
        </authorList>
    </citation>
    <scope>NUCLEOTIDE SEQUENCE</scope>
</reference>
<evidence type="ECO:0000256" key="1">
    <source>
        <dbReference type="ARBA" id="ARBA00004613"/>
    </source>
</evidence>
<keyword evidence="5" id="KW-0677">Repeat</keyword>
<dbReference type="Gene3D" id="2.10.25.10">
    <property type="entry name" value="Laminin"/>
    <property type="match status" value="1"/>
</dbReference>
<dbReference type="InterPro" id="IPR035976">
    <property type="entry name" value="Sushi/SCR/CCP_sf"/>
</dbReference>
<dbReference type="EMBL" id="CAJPWZ010001680">
    <property type="protein sequence ID" value="CAG2221267.1"/>
    <property type="molecule type" value="Genomic_DNA"/>
</dbReference>
<dbReference type="SMART" id="SM00032">
    <property type="entry name" value="CCP"/>
    <property type="match status" value="2"/>
</dbReference>
<dbReference type="GO" id="GO:0005576">
    <property type="term" value="C:extracellular region"/>
    <property type="evidence" value="ECO:0007669"/>
    <property type="project" value="UniProtKB-SubCell"/>
</dbReference>
<dbReference type="PROSITE" id="PS00010">
    <property type="entry name" value="ASX_HYDROXYL"/>
    <property type="match status" value="1"/>
</dbReference>
<dbReference type="PROSITE" id="PS50026">
    <property type="entry name" value="EGF_3"/>
    <property type="match status" value="1"/>
</dbReference>
<keyword evidence="15" id="KW-1185">Reference proteome</keyword>
<dbReference type="InterPro" id="IPR000152">
    <property type="entry name" value="EGF-type_Asp/Asn_hydroxyl_site"/>
</dbReference>
<dbReference type="SMART" id="SM00179">
    <property type="entry name" value="EGF_CA"/>
    <property type="match status" value="1"/>
</dbReference>
<dbReference type="Pfam" id="PF00008">
    <property type="entry name" value="EGF"/>
    <property type="match status" value="1"/>
</dbReference>
<evidence type="ECO:0000256" key="4">
    <source>
        <dbReference type="ARBA" id="ARBA00022729"/>
    </source>
</evidence>
<name>A0A8S3SKH0_MYTED</name>
<evidence type="ECO:0000256" key="6">
    <source>
        <dbReference type="ARBA" id="ARBA00022837"/>
    </source>
</evidence>
<dbReference type="SMART" id="SM00181">
    <property type="entry name" value="EGF"/>
    <property type="match status" value="2"/>
</dbReference>
<comment type="caution">
    <text evidence="14">The sequence shown here is derived from an EMBL/GenBank/DDBJ whole genome shotgun (WGS) entry which is preliminary data.</text>
</comment>
<dbReference type="Pfam" id="PF02494">
    <property type="entry name" value="HYR"/>
    <property type="match status" value="1"/>
</dbReference>
<evidence type="ECO:0000256" key="9">
    <source>
        <dbReference type="PROSITE-ProRule" id="PRU00076"/>
    </source>
</evidence>
<keyword evidence="4" id="KW-0732">Signal</keyword>
<dbReference type="PROSITE" id="PS50923">
    <property type="entry name" value="SUSHI"/>
    <property type="match status" value="2"/>
</dbReference>
<proteinExistence type="predicted"/>
<keyword evidence="8" id="KW-0325">Glycoprotein</keyword>
<dbReference type="PANTHER" id="PTHR46393:SF7">
    <property type="entry name" value="COMPLEMENT C2"/>
    <property type="match status" value="1"/>
</dbReference>
<protein>
    <submittedName>
        <fullName evidence="14">Uncharacterized protein</fullName>
    </submittedName>
</protein>
<evidence type="ECO:0000256" key="3">
    <source>
        <dbReference type="ARBA" id="ARBA00022659"/>
    </source>
</evidence>
<dbReference type="Gene3D" id="2.10.70.10">
    <property type="entry name" value="Complement Module, domain 1"/>
    <property type="match status" value="2"/>
</dbReference>
<gene>
    <name evidence="14" type="ORF">MEDL_34685</name>
</gene>
<dbReference type="PROSITE" id="PS00022">
    <property type="entry name" value="EGF_1"/>
    <property type="match status" value="1"/>
</dbReference>
<feature type="domain" description="HYR" evidence="12">
    <location>
        <begin position="252"/>
        <end position="335"/>
    </location>
</feature>
<comment type="subcellular location">
    <subcellularLocation>
        <location evidence="1">Secreted</location>
    </subcellularLocation>
</comment>
<dbReference type="OrthoDB" id="8962045at2759"/>
<sequence>MLYKKLMECVAHETFTDIKMQLDIKLYLIVRYCHLLGGGDIQDDILLCISFLIIFTTIPQPINSELTSLWDYCGCSWADWQAWEDCDSECNGEQMRTRIVRLYDNDGCSFNAFTCATVDMFFDYSRCNEFCYHGGTSNSYKCDCVAGYYGDCCGFEVTCGDPGSIFNGNIDGNQFTYGNTVKYNCNSDYTLVGGSLTRTCQLNGLWNGTKPSCTFFNSCSSVPCQNEGNCTNIPDSYTCQCNNGWSGKNCEIDVQPPVMSNCSNDMTILTADLTKSVAWTIPEFTDPHHTSLSITENYVINNWTFPWGNHNISYSALKPVNGHVTECLFEIKIRPFPCPTLSVPLNGALLCNNWKTDYGHYCQYWCQEGYTVARGVDPTTWFVCGASGSWLPRESIPDCSGKVSYLQSTSGYKLANTYKNCTEQEEMIQAYYINKLKKSEFSYFCNKFPLRNVQKKIQLYHVIN</sequence>
<dbReference type="CDD" id="cd00054">
    <property type="entry name" value="EGF_CA"/>
    <property type="match status" value="1"/>
</dbReference>
<evidence type="ECO:0000256" key="5">
    <source>
        <dbReference type="ARBA" id="ARBA00022737"/>
    </source>
</evidence>
<dbReference type="PROSITE" id="PS50825">
    <property type="entry name" value="HYR"/>
    <property type="match status" value="1"/>
</dbReference>
<dbReference type="GO" id="GO:0005509">
    <property type="term" value="F:calcium ion binding"/>
    <property type="evidence" value="ECO:0007669"/>
    <property type="project" value="InterPro"/>
</dbReference>